<dbReference type="GO" id="GO:0016791">
    <property type="term" value="F:phosphatase activity"/>
    <property type="evidence" value="ECO:0007669"/>
    <property type="project" value="TreeGrafter"/>
</dbReference>
<feature type="transmembrane region" description="Helical" evidence="2">
    <location>
        <begin position="177"/>
        <end position="200"/>
    </location>
</feature>
<sequence>MNIFRDIRLQLIGVYIVLAAVGSTGIFLSNKYVHASPDEHLMKVLTGLVIGFPVIILLLSVFTVIRLNNLQDRPGPGPASDVELRQWVRLTNFPRELLIFFIGSSMLVSQVYQFSVYGLPPWPESTAVRYWKSTLSNLSTFTAFGMIHYSAARWFLRSRIRRLRIYYQESSRFRSAAVNLILILSCGLGYMLIRMLWYTLNSGAAGREPQQAMLFIIGAVVFIITLIVITMTAFYLFRDLDWMTIRLREVAGMEREGLRSKVPVVSPYESGHLTAAFNTLQDRFEMEYARLDRELDLAFRVQEQLFAHHPQEWLGWKLDGSSGRPKGKEVGGGFCDVLPLTGSRFAITAGTVEGQGMPAALVMSALVMLLRTNIQGTSSAGGLLTELNRSLADIVQDNMHVHIALAIIDHEQRIMEYASAGRMHLRIVQPEACMEAAPGAEPLGSHPQQRYEGMNYPLHPEECRIALYSDNQSSITAHRSGGDRIGS</sequence>
<dbReference type="Gene3D" id="3.60.40.10">
    <property type="entry name" value="PPM-type phosphatase domain"/>
    <property type="match status" value="1"/>
</dbReference>
<accession>A0A917D087</accession>
<dbReference type="InterPro" id="IPR001932">
    <property type="entry name" value="PPM-type_phosphatase-like_dom"/>
</dbReference>
<evidence type="ECO:0000256" key="2">
    <source>
        <dbReference type="SAM" id="Phobius"/>
    </source>
</evidence>
<name>A0A917D087_9BACL</name>
<feature type="transmembrane region" description="Helical" evidence="2">
    <location>
        <begin position="97"/>
        <end position="115"/>
    </location>
</feature>
<evidence type="ECO:0000313" key="5">
    <source>
        <dbReference type="Proteomes" id="UP000644756"/>
    </source>
</evidence>
<feature type="transmembrane region" description="Helical" evidence="2">
    <location>
        <begin position="12"/>
        <end position="32"/>
    </location>
</feature>
<dbReference type="InterPro" id="IPR036457">
    <property type="entry name" value="PPM-type-like_dom_sf"/>
</dbReference>
<feature type="transmembrane region" description="Helical" evidence="2">
    <location>
        <begin position="44"/>
        <end position="65"/>
    </location>
</feature>
<dbReference type="InterPro" id="IPR052016">
    <property type="entry name" value="Bact_Sigma-Reg"/>
</dbReference>
<keyword evidence="2" id="KW-1133">Transmembrane helix</keyword>
<evidence type="ECO:0000259" key="3">
    <source>
        <dbReference type="Pfam" id="PF07228"/>
    </source>
</evidence>
<keyword evidence="2" id="KW-0812">Transmembrane</keyword>
<dbReference type="AlphaFoldDB" id="A0A917D087"/>
<keyword evidence="1" id="KW-0378">Hydrolase</keyword>
<reference evidence="4" key="2">
    <citation type="submission" date="2020-09" db="EMBL/GenBank/DDBJ databases">
        <authorList>
            <person name="Sun Q."/>
            <person name="Zhou Y."/>
        </authorList>
    </citation>
    <scope>NUCLEOTIDE SEQUENCE</scope>
    <source>
        <strain evidence="4">CGMCC 1.12987</strain>
    </source>
</reference>
<reference evidence="4" key="1">
    <citation type="journal article" date="2014" name="Int. J. Syst. Evol. Microbiol.">
        <title>Complete genome sequence of Corynebacterium casei LMG S-19264T (=DSM 44701T), isolated from a smear-ripened cheese.</title>
        <authorList>
            <consortium name="US DOE Joint Genome Institute (JGI-PGF)"/>
            <person name="Walter F."/>
            <person name="Albersmeier A."/>
            <person name="Kalinowski J."/>
            <person name="Ruckert C."/>
        </authorList>
    </citation>
    <scope>NUCLEOTIDE SEQUENCE</scope>
    <source>
        <strain evidence="4">CGMCC 1.12987</strain>
    </source>
</reference>
<keyword evidence="5" id="KW-1185">Reference proteome</keyword>
<keyword evidence="2" id="KW-0472">Membrane</keyword>
<dbReference type="EMBL" id="BMGR01000007">
    <property type="protein sequence ID" value="GGG05629.1"/>
    <property type="molecule type" value="Genomic_DNA"/>
</dbReference>
<dbReference type="Proteomes" id="UP000644756">
    <property type="component" value="Unassembled WGS sequence"/>
</dbReference>
<dbReference type="PANTHER" id="PTHR43156:SF2">
    <property type="entry name" value="STAGE II SPORULATION PROTEIN E"/>
    <property type="match status" value="1"/>
</dbReference>
<evidence type="ECO:0000313" key="4">
    <source>
        <dbReference type="EMBL" id="GGG05629.1"/>
    </source>
</evidence>
<feature type="domain" description="PPM-type phosphatase" evidence="3">
    <location>
        <begin position="342"/>
        <end position="470"/>
    </location>
</feature>
<comment type="caution">
    <text evidence="4">The sequence shown here is derived from an EMBL/GenBank/DDBJ whole genome shotgun (WGS) entry which is preliminary data.</text>
</comment>
<evidence type="ECO:0000256" key="1">
    <source>
        <dbReference type="ARBA" id="ARBA00022801"/>
    </source>
</evidence>
<gene>
    <name evidence="4" type="ORF">GCM10010916_23330</name>
</gene>
<organism evidence="4 5">
    <name type="scientific">Paenibacillus abyssi</name>
    <dbReference type="NCBI Taxonomy" id="1340531"/>
    <lineage>
        <taxon>Bacteria</taxon>
        <taxon>Bacillati</taxon>
        <taxon>Bacillota</taxon>
        <taxon>Bacilli</taxon>
        <taxon>Bacillales</taxon>
        <taxon>Paenibacillaceae</taxon>
        <taxon>Paenibacillus</taxon>
    </lineage>
</organism>
<feature type="transmembrane region" description="Helical" evidence="2">
    <location>
        <begin position="212"/>
        <end position="237"/>
    </location>
</feature>
<dbReference type="RefSeq" id="WP_188531246.1">
    <property type="nucleotide sequence ID" value="NZ_BMGR01000007.1"/>
</dbReference>
<protein>
    <recommendedName>
        <fullName evidence="3">PPM-type phosphatase domain-containing protein</fullName>
    </recommendedName>
</protein>
<proteinExistence type="predicted"/>
<feature type="transmembrane region" description="Helical" evidence="2">
    <location>
        <begin position="135"/>
        <end position="156"/>
    </location>
</feature>
<dbReference type="Pfam" id="PF07228">
    <property type="entry name" value="SpoIIE"/>
    <property type="match status" value="1"/>
</dbReference>
<dbReference type="PANTHER" id="PTHR43156">
    <property type="entry name" value="STAGE II SPORULATION PROTEIN E-RELATED"/>
    <property type="match status" value="1"/>
</dbReference>